<dbReference type="KEGG" id="vg:16512634"/>
<dbReference type="EMBL" id="KC977570">
    <property type="protein sequence ID" value="AGO82452.1"/>
    <property type="molecule type" value="Genomic_DNA"/>
</dbReference>
<protein>
    <submittedName>
        <fullName evidence="1">Uncharacterized protein</fullName>
    </submittedName>
</protein>
<organism evidence="1 2">
    <name type="scientific">Pandoravirus dulcis</name>
    <dbReference type="NCBI Taxonomy" id="1349409"/>
    <lineage>
        <taxon>Viruses</taxon>
        <taxon>Pandoravirus</taxon>
    </lineage>
</organism>
<gene>
    <name evidence="1" type="ORF">pdul_cds_408</name>
</gene>
<proteinExistence type="predicted"/>
<dbReference type="GeneID" id="16512634"/>
<evidence type="ECO:0000313" key="1">
    <source>
        <dbReference type="EMBL" id="AGO82452.1"/>
    </source>
</evidence>
<sequence length="220" mass="24527">MALAPYLVDFGRRIECLLRTPPFQCILWDFDLNHWDMGACAVLATALVQALRDRGFASASTYALLQSFRPHVNPPTQGHFVVGVSDDGPFLDSEGWHTASALLASHPDAHSTYVRIAKMLPALGNLDPDRAIVCPRDAVAALRDLIEAYIDTPFVVTYDESDDRYPVRLWTWRLDDNDGLAFFLDGIHDEDVDDPELSAVLAIVRGMVAEDPWRQSCIDV</sequence>
<reference evidence="1 2" key="1">
    <citation type="journal article" date="2013" name="Science">
        <title>Pandoraviruses: amoeba viruses with genomes up to 2.5 Mb reaching that of parasitic eukaryotes.</title>
        <authorList>
            <person name="Philippe N."/>
            <person name="Legendre M."/>
            <person name="Doutre G."/>
            <person name="Coute Y."/>
            <person name="Poirot O."/>
            <person name="Lescot M."/>
            <person name="Arslan D."/>
            <person name="Seltzer V."/>
            <person name="Bertaux L."/>
            <person name="Bruley C."/>
            <person name="Garin J."/>
            <person name="Claverie J.M."/>
            <person name="Abergel C."/>
        </authorList>
    </citation>
    <scope>NUCLEOTIDE SEQUENCE [LARGE SCALE GENOMIC DNA]</scope>
    <source>
        <strain evidence="1">Melbourne</strain>
    </source>
</reference>
<dbReference type="RefSeq" id="YP_008319121.1">
    <property type="nucleotide sequence ID" value="NC_021858.1"/>
</dbReference>
<name>S4VQ88_9VIRU</name>
<evidence type="ECO:0000313" key="2">
    <source>
        <dbReference type="Proteomes" id="UP000201566"/>
    </source>
</evidence>
<dbReference type="Proteomes" id="UP000201566">
    <property type="component" value="Segment"/>
</dbReference>
<accession>S4VQ88</accession>